<accession>A0A9W6BH25</accession>
<name>A0A9W6BH25_9CHLO</name>
<feature type="region of interest" description="Disordered" evidence="1">
    <location>
        <begin position="581"/>
        <end position="616"/>
    </location>
</feature>
<comment type="caution">
    <text evidence="3">The sequence shown here is derived from an EMBL/GenBank/DDBJ whole genome shotgun (WGS) entry which is preliminary data.</text>
</comment>
<dbReference type="SUPFAM" id="SSF81383">
    <property type="entry name" value="F-box domain"/>
    <property type="match status" value="1"/>
</dbReference>
<feature type="domain" description="F-box" evidence="2">
    <location>
        <begin position="14"/>
        <end position="48"/>
    </location>
</feature>
<reference evidence="3 4" key="1">
    <citation type="journal article" date="2023" name="Commun. Biol.">
        <title>Reorganization of the ancestral sex-determining regions during the evolution of trioecy in Pleodorina starrii.</title>
        <authorList>
            <person name="Takahashi K."/>
            <person name="Suzuki S."/>
            <person name="Kawai-Toyooka H."/>
            <person name="Yamamoto K."/>
            <person name="Hamaji T."/>
            <person name="Ootsuki R."/>
            <person name="Yamaguchi H."/>
            <person name="Kawachi M."/>
            <person name="Higashiyama T."/>
            <person name="Nozaki H."/>
        </authorList>
    </citation>
    <scope>NUCLEOTIDE SEQUENCE [LARGE SCALE GENOMIC DNA]</scope>
    <source>
        <strain evidence="3 4">NIES-4479</strain>
    </source>
</reference>
<feature type="compositionally biased region" description="Low complexity" evidence="1">
    <location>
        <begin position="196"/>
        <end position="210"/>
    </location>
</feature>
<evidence type="ECO:0000313" key="4">
    <source>
        <dbReference type="Proteomes" id="UP001165080"/>
    </source>
</evidence>
<proteinExistence type="predicted"/>
<sequence>MPGAEILRLGADPLAHVLQCLDADSLARLCCTCRELRAASENPSLWEAFARDRWFHVHTASFAGPVDESTDGSPTNVSNARTSTAYAVVNWKRLFAEENGWEPLRLRHTAQQQHGPPNFGTGVALALQPVWLPSGATNCDGGSLPASKDDGDLLLAVGKPNCVELWHVSPAAFTQGFTSGATSAASHAGGAGGSCSGINQQSRGSSGSNNRGDKGGTSLPGTCCGDQGCGTGAVQSISNLLALDDGAASFAWVSCEGPPGGRGANTTTPASSGGGGGEGGPSGAALSALGGPGRISPTAAATAAASAAAAAAAAGAAAPAAPDEAATSAAAPPLTLAVGTHSGRVIWTQYEAQEAAGPQLPSSVHRRSGRLRVLSTTACGSNGQLAELHVLPATSGAAGAGTGAGPSVGAGGAGGAAGAGVGGILAALQRAGTRSAVQLFDVATQRHLATVRDPFESHHFVCCRPAAAATTAVDPHVLLVGSVHSAICGRCAGAPLPSLCNHKSRTATAALSTLDVRCGGLTQRFGLQHRSLYPRLATAREHYVFTSHAGTALEVYDRRAMSVPLYSRARLPSWPLVKEELLGEEEEGGEGEEEEGGEGEEEEDLEEEPLGGWQEGPAPVLNRHCGLWLEANDDVLLGRADNGTLWLWDLSTTLGWARGPDRSGIWHYWDERAPWQHQTDEEALGDELLVEVAAARDGNGAGGGGSSLAAAAASVGVDQGGAAPARRPSAWPLGGPICLGWMASGGITSMTVLASGVGPSPAFFSLGLGDRMRMCVVGSAMAGV</sequence>
<dbReference type="PANTHER" id="PTHR12874">
    <property type="entry name" value="F-BOX ONLY PROTEIN 48-RELATED"/>
    <property type="match status" value="1"/>
</dbReference>
<dbReference type="GO" id="GO:0031146">
    <property type="term" value="P:SCF-dependent proteasomal ubiquitin-dependent protein catabolic process"/>
    <property type="evidence" value="ECO:0007669"/>
    <property type="project" value="TreeGrafter"/>
</dbReference>
<feature type="compositionally biased region" description="Acidic residues" evidence="1">
    <location>
        <begin position="582"/>
        <end position="609"/>
    </location>
</feature>
<feature type="compositionally biased region" description="Gly residues" evidence="1">
    <location>
        <begin position="272"/>
        <end position="282"/>
    </location>
</feature>
<dbReference type="AlphaFoldDB" id="A0A9W6BH25"/>
<dbReference type="GO" id="GO:0019005">
    <property type="term" value="C:SCF ubiquitin ligase complex"/>
    <property type="evidence" value="ECO:0007669"/>
    <property type="project" value="TreeGrafter"/>
</dbReference>
<dbReference type="Pfam" id="PF12937">
    <property type="entry name" value="F-box-like"/>
    <property type="match status" value="1"/>
</dbReference>
<dbReference type="Proteomes" id="UP001165080">
    <property type="component" value="Unassembled WGS sequence"/>
</dbReference>
<evidence type="ECO:0000259" key="2">
    <source>
        <dbReference type="Pfam" id="PF12937"/>
    </source>
</evidence>
<dbReference type="Gene3D" id="1.20.1280.50">
    <property type="match status" value="1"/>
</dbReference>
<gene>
    <name evidence="3" type="primary">PLEST004977</name>
    <name evidence="3" type="ORF">PLESTB_000527400</name>
</gene>
<keyword evidence="4" id="KW-1185">Reference proteome</keyword>
<protein>
    <recommendedName>
        <fullName evidence="2">F-box domain-containing protein</fullName>
    </recommendedName>
</protein>
<feature type="region of interest" description="Disordered" evidence="1">
    <location>
        <begin position="188"/>
        <end position="214"/>
    </location>
</feature>
<dbReference type="PANTHER" id="PTHR12874:SF9">
    <property type="entry name" value="F-BOX ONLY PROTEIN 48"/>
    <property type="match status" value="1"/>
</dbReference>
<dbReference type="GO" id="GO:0005737">
    <property type="term" value="C:cytoplasm"/>
    <property type="evidence" value="ECO:0007669"/>
    <property type="project" value="TreeGrafter"/>
</dbReference>
<evidence type="ECO:0000256" key="1">
    <source>
        <dbReference type="SAM" id="MobiDB-lite"/>
    </source>
</evidence>
<dbReference type="InterPro" id="IPR036047">
    <property type="entry name" value="F-box-like_dom_sf"/>
</dbReference>
<organism evidence="3 4">
    <name type="scientific">Pleodorina starrii</name>
    <dbReference type="NCBI Taxonomy" id="330485"/>
    <lineage>
        <taxon>Eukaryota</taxon>
        <taxon>Viridiplantae</taxon>
        <taxon>Chlorophyta</taxon>
        <taxon>core chlorophytes</taxon>
        <taxon>Chlorophyceae</taxon>
        <taxon>CS clade</taxon>
        <taxon>Chlamydomonadales</taxon>
        <taxon>Volvocaceae</taxon>
        <taxon>Pleodorina</taxon>
    </lineage>
</organism>
<dbReference type="EMBL" id="BRXU01000004">
    <property type="protein sequence ID" value="GLC51670.1"/>
    <property type="molecule type" value="Genomic_DNA"/>
</dbReference>
<feature type="region of interest" description="Disordered" evidence="1">
    <location>
        <begin position="259"/>
        <end position="290"/>
    </location>
</feature>
<dbReference type="InterPro" id="IPR001810">
    <property type="entry name" value="F-box_dom"/>
</dbReference>
<evidence type="ECO:0000313" key="3">
    <source>
        <dbReference type="EMBL" id="GLC51670.1"/>
    </source>
</evidence>